<accession>A0A917CRZ0</accession>
<reference evidence="3" key="1">
    <citation type="journal article" date="2014" name="Int. J. Syst. Evol. Microbiol.">
        <title>Complete genome sequence of Corynebacterium casei LMG S-19264T (=DSM 44701T), isolated from a smear-ripened cheese.</title>
        <authorList>
            <consortium name="US DOE Joint Genome Institute (JGI-PGF)"/>
            <person name="Walter F."/>
            <person name="Albersmeier A."/>
            <person name="Kalinowski J."/>
            <person name="Ruckert C."/>
        </authorList>
    </citation>
    <scope>NUCLEOTIDE SEQUENCE</scope>
    <source>
        <strain evidence="3">CGMCC 1.12726</strain>
    </source>
</reference>
<protein>
    <submittedName>
        <fullName evidence="3">Iron transporter</fullName>
    </submittedName>
</protein>
<dbReference type="Proteomes" id="UP000632858">
    <property type="component" value="Unassembled WGS sequence"/>
</dbReference>
<dbReference type="PANTHER" id="PTHR42954">
    <property type="entry name" value="FE(2+) TRANSPORT PROTEIN A"/>
    <property type="match status" value="1"/>
</dbReference>
<dbReference type="AlphaFoldDB" id="A0A917CRZ0"/>
<comment type="caution">
    <text evidence="3">The sequence shown here is derived from an EMBL/GenBank/DDBJ whole genome shotgun (WGS) entry which is preliminary data.</text>
</comment>
<dbReference type="Pfam" id="PF04023">
    <property type="entry name" value="FeoA"/>
    <property type="match status" value="1"/>
</dbReference>
<dbReference type="SMART" id="SM00899">
    <property type="entry name" value="FeoA"/>
    <property type="match status" value="1"/>
</dbReference>
<evidence type="ECO:0000256" key="1">
    <source>
        <dbReference type="ARBA" id="ARBA00023004"/>
    </source>
</evidence>
<dbReference type="PANTHER" id="PTHR42954:SF2">
    <property type="entry name" value="FE(2+) TRANSPORT PROTEIN A"/>
    <property type="match status" value="1"/>
</dbReference>
<dbReference type="GO" id="GO:0046914">
    <property type="term" value="F:transition metal ion binding"/>
    <property type="evidence" value="ECO:0007669"/>
    <property type="project" value="InterPro"/>
</dbReference>
<dbReference type="SUPFAM" id="SSF50037">
    <property type="entry name" value="C-terminal domain of transcriptional repressors"/>
    <property type="match status" value="1"/>
</dbReference>
<dbReference type="InterPro" id="IPR008988">
    <property type="entry name" value="Transcriptional_repressor_C"/>
</dbReference>
<gene>
    <name evidence="3" type="primary">feoA</name>
    <name evidence="3" type="ORF">GCM10010960_17980</name>
</gene>
<evidence type="ECO:0000259" key="2">
    <source>
        <dbReference type="SMART" id="SM00899"/>
    </source>
</evidence>
<evidence type="ECO:0000313" key="4">
    <source>
        <dbReference type="Proteomes" id="UP000632858"/>
    </source>
</evidence>
<dbReference type="EMBL" id="BMFO01000004">
    <property type="protein sequence ID" value="GGF96758.1"/>
    <property type="molecule type" value="Genomic_DNA"/>
</dbReference>
<dbReference type="InterPro" id="IPR038157">
    <property type="entry name" value="FeoA_core_dom"/>
</dbReference>
<organism evidence="3 4">
    <name type="scientific">Arenimonas maotaiensis</name>
    <dbReference type="NCBI Taxonomy" id="1446479"/>
    <lineage>
        <taxon>Bacteria</taxon>
        <taxon>Pseudomonadati</taxon>
        <taxon>Pseudomonadota</taxon>
        <taxon>Gammaproteobacteria</taxon>
        <taxon>Lysobacterales</taxon>
        <taxon>Lysobacteraceae</taxon>
        <taxon>Arenimonas</taxon>
    </lineage>
</organism>
<evidence type="ECO:0000313" key="3">
    <source>
        <dbReference type="EMBL" id="GGF96758.1"/>
    </source>
</evidence>
<dbReference type="InterPro" id="IPR052713">
    <property type="entry name" value="FeoA"/>
</dbReference>
<feature type="domain" description="Ferrous iron transporter FeoA-like" evidence="2">
    <location>
        <begin position="1"/>
        <end position="77"/>
    </location>
</feature>
<dbReference type="Gene3D" id="2.30.30.90">
    <property type="match status" value="1"/>
</dbReference>
<sequence length="79" mass="8270">MDLTQLGKGRQARVVGVSKASADDAIAHRLLDLGFVPGEVVTCVALAPWGGDPLLVQVGFTRFALRRSEAARVAVEPAA</sequence>
<proteinExistence type="predicted"/>
<reference evidence="3" key="2">
    <citation type="submission" date="2020-09" db="EMBL/GenBank/DDBJ databases">
        <authorList>
            <person name="Sun Q."/>
            <person name="Zhou Y."/>
        </authorList>
    </citation>
    <scope>NUCLEOTIDE SEQUENCE</scope>
    <source>
        <strain evidence="3">CGMCC 1.12726</strain>
    </source>
</reference>
<keyword evidence="4" id="KW-1185">Reference proteome</keyword>
<dbReference type="RefSeq" id="WP_188450065.1">
    <property type="nucleotide sequence ID" value="NZ_BMFO01000004.1"/>
</dbReference>
<keyword evidence="1" id="KW-0408">Iron</keyword>
<name>A0A917CRZ0_9GAMM</name>
<dbReference type="InterPro" id="IPR007167">
    <property type="entry name" value="Fe-transptr_FeoA-like"/>
</dbReference>